<dbReference type="Gene3D" id="1.10.600.10">
    <property type="entry name" value="Farnesyl Diphosphate Synthase"/>
    <property type="match status" value="1"/>
</dbReference>
<accession>A0A9P8LC75</accession>
<protein>
    <submittedName>
        <fullName evidence="1">Uncharacterized protein</fullName>
    </submittedName>
</protein>
<reference evidence="1" key="1">
    <citation type="submission" date="2021-03" db="EMBL/GenBank/DDBJ databases">
        <title>Comparative genomics and phylogenomic investigation of the class Geoglossomycetes provide insights into ecological specialization and systematics.</title>
        <authorList>
            <person name="Melie T."/>
            <person name="Pirro S."/>
            <person name="Miller A.N."/>
            <person name="Quandt A."/>
        </authorList>
    </citation>
    <scope>NUCLEOTIDE SEQUENCE</scope>
    <source>
        <strain evidence="1">CAQ_001_2017</strain>
    </source>
</reference>
<sequence>MVLVRASLNLPCNLDYGIDRTRDNRIHQIQTLVQAVLGLQNDLLGWEKDHRTRNPLNAVEVLIRDGVEASDAFSEVLQSHNHLMRVLLRSARQLMISSTEMHGAGFVAHEAYLLASLANLRITVGFGSAMAEWMLSSKRYTSGAGERMTSEATASGCFEKRGMTGRLHGSVMQH</sequence>
<dbReference type="InterPro" id="IPR008949">
    <property type="entry name" value="Isoprenoid_synthase_dom_sf"/>
</dbReference>
<dbReference type="Pfam" id="PF19086">
    <property type="entry name" value="Terpene_syn_C_2"/>
    <property type="match status" value="1"/>
</dbReference>
<proteinExistence type="predicted"/>
<organism evidence="1 2">
    <name type="scientific">Trichoglossum hirsutum</name>
    <dbReference type="NCBI Taxonomy" id="265104"/>
    <lineage>
        <taxon>Eukaryota</taxon>
        <taxon>Fungi</taxon>
        <taxon>Dikarya</taxon>
        <taxon>Ascomycota</taxon>
        <taxon>Pezizomycotina</taxon>
        <taxon>Geoglossomycetes</taxon>
        <taxon>Geoglossales</taxon>
        <taxon>Geoglossaceae</taxon>
        <taxon>Trichoglossum</taxon>
    </lineage>
</organism>
<comment type="caution">
    <text evidence="1">The sequence shown here is derived from an EMBL/GenBank/DDBJ whole genome shotgun (WGS) entry which is preliminary data.</text>
</comment>
<gene>
    <name evidence="1" type="ORF">GP486_003887</name>
</gene>
<dbReference type="Proteomes" id="UP000750711">
    <property type="component" value="Unassembled WGS sequence"/>
</dbReference>
<evidence type="ECO:0000313" key="2">
    <source>
        <dbReference type="Proteomes" id="UP000750711"/>
    </source>
</evidence>
<dbReference type="AlphaFoldDB" id="A0A9P8LC75"/>
<name>A0A9P8LC75_9PEZI</name>
<dbReference type="EMBL" id="JAGHQM010000561">
    <property type="protein sequence ID" value="KAH0559593.1"/>
    <property type="molecule type" value="Genomic_DNA"/>
</dbReference>
<dbReference type="SUPFAM" id="SSF48576">
    <property type="entry name" value="Terpenoid synthases"/>
    <property type="match status" value="1"/>
</dbReference>
<evidence type="ECO:0000313" key="1">
    <source>
        <dbReference type="EMBL" id="KAH0559593.1"/>
    </source>
</evidence>
<keyword evidence="2" id="KW-1185">Reference proteome</keyword>